<keyword evidence="1" id="KW-0472">Membrane</keyword>
<name>A0A1T4SBU3_9GAMM</name>
<dbReference type="AlphaFoldDB" id="A0A1T4SBU3"/>
<dbReference type="STRING" id="64969.SAMN02745127_02921"/>
<dbReference type="GO" id="GO:0015627">
    <property type="term" value="C:type II protein secretion system complex"/>
    <property type="evidence" value="ECO:0007669"/>
    <property type="project" value="InterPro"/>
</dbReference>
<dbReference type="RefSeq" id="WP_078746436.1">
    <property type="nucleotide sequence ID" value="NZ_FUXG01000028.1"/>
</dbReference>
<dbReference type="Proteomes" id="UP000191418">
    <property type="component" value="Unassembled WGS sequence"/>
</dbReference>
<sequence>MSRLLKFQPLANGAISKLLSNLIPVPLHHWWQQQSGRDQSALKLLGWLLVFVLFYLLLWQPITQSAEQKATQQAKQFQRQEQALLRYYERLNQYGSADFSPFDDWLKTQLSRYQISLIQQQKSNNPTNATAKKQADAKLVIRYQQQKQASDFLIAADKRIALIDLQVDQIKREISFRYYERF</sequence>
<feature type="transmembrane region" description="Helical" evidence="1">
    <location>
        <begin position="44"/>
        <end position="62"/>
    </location>
</feature>
<evidence type="ECO:0000313" key="3">
    <source>
        <dbReference type="Proteomes" id="UP000191418"/>
    </source>
</evidence>
<dbReference type="Pfam" id="PF04612">
    <property type="entry name" value="T2SSM"/>
    <property type="match status" value="1"/>
</dbReference>
<evidence type="ECO:0000256" key="1">
    <source>
        <dbReference type="SAM" id="Phobius"/>
    </source>
</evidence>
<evidence type="ECO:0000313" key="2">
    <source>
        <dbReference type="EMBL" id="OPX55034.1"/>
    </source>
</evidence>
<gene>
    <name evidence="2" type="ORF">BTE48_11185</name>
</gene>
<proteinExistence type="predicted"/>
<dbReference type="GO" id="GO:0015628">
    <property type="term" value="P:protein secretion by the type II secretion system"/>
    <property type="evidence" value="ECO:0007669"/>
    <property type="project" value="InterPro"/>
</dbReference>
<evidence type="ECO:0008006" key="4">
    <source>
        <dbReference type="Google" id="ProtNLM"/>
    </source>
</evidence>
<reference evidence="2 3" key="1">
    <citation type="submission" date="2017-01" db="EMBL/GenBank/DDBJ databases">
        <title>Genome Sequencing of a Marine Spirillum, Oceanospirillum multiglobuliferum ATCC 33336, from Japan.</title>
        <authorList>
            <person name="Carney J.G."/>
            <person name="Trachtenberg A.M."/>
            <person name="Rheaume B.A."/>
            <person name="Linnane J.D."/>
            <person name="Pitts N.L."/>
            <person name="Mykles D.L."/>
            <person name="Maclea K.S."/>
        </authorList>
    </citation>
    <scope>NUCLEOTIDE SEQUENCE [LARGE SCALE GENOMIC DNA]</scope>
    <source>
        <strain evidence="2 3">ATCC 33336</strain>
    </source>
</reference>
<dbReference type="EMBL" id="MTSM01000014">
    <property type="protein sequence ID" value="OPX55034.1"/>
    <property type="molecule type" value="Genomic_DNA"/>
</dbReference>
<comment type="caution">
    <text evidence="2">The sequence shown here is derived from an EMBL/GenBank/DDBJ whole genome shotgun (WGS) entry which is preliminary data.</text>
</comment>
<keyword evidence="3" id="KW-1185">Reference proteome</keyword>
<dbReference type="OrthoDB" id="10013317at2"/>
<accession>A0A1T4SBU3</accession>
<keyword evidence="1" id="KW-1133">Transmembrane helix</keyword>
<keyword evidence="1" id="KW-0812">Transmembrane</keyword>
<dbReference type="InterPro" id="IPR007690">
    <property type="entry name" value="T2SS_GspM"/>
</dbReference>
<protein>
    <recommendedName>
        <fullName evidence="4">Type II secretion system protein M</fullName>
    </recommendedName>
</protein>
<organism evidence="2 3">
    <name type="scientific">Oceanospirillum multiglobuliferum</name>
    <dbReference type="NCBI Taxonomy" id="64969"/>
    <lineage>
        <taxon>Bacteria</taxon>
        <taxon>Pseudomonadati</taxon>
        <taxon>Pseudomonadota</taxon>
        <taxon>Gammaproteobacteria</taxon>
        <taxon>Oceanospirillales</taxon>
        <taxon>Oceanospirillaceae</taxon>
        <taxon>Oceanospirillum</taxon>
    </lineage>
</organism>